<gene>
    <name evidence="1" type="ORF">EJ04DRAFT_278096</name>
</gene>
<sequence length="142" mass="15674">MGWTRVGKMRRRQRCSTSSRLLKISWDASSWTYGWLSPRTLCVSARPFVASRCSASAELRRGVGELIEVASAMIIIWREQRACCSRESMSMAGADPAMARDAAPAPCAVLRGAACYDSTRNRCPRNAAPRTGVKGECEWRLG</sequence>
<proteinExistence type="predicted"/>
<reference evidence="1" key="1">
    <citation type="journal article" date="2020" name="Stud. Mycol.">
        <title>101 Dothideomycetes genomes: a test case for predicting lifestyles and emergence of pathogens.</title>
        <authorList>
            <person name="Haridas S."/>
            <person name="Albert R."/>
            <person name="Binder M."/>
            <person name="Bloem J."/>
            <person name="Labutti K."/>
            <person name="Salamov A."/>
            <person name="Andreopoulos B."/>
            <person name="Baker S."/>
            <person name="Barry K."/>
            <person name="Bills G."/>
            <person name="Bluhm B."/>
            <person name="Cannon C."/>
            <person name="Castanera R."/>
            <person name="Culley D."/>
            <person name="Daum C."/>
            <person name="Ezra D."/>
            <person name="Gonzalez J."/>
            <person name="Henrissat B."/>
            <person name="Kuo A."/>
            <person name="Liang C."/>
            <person name="Lipzen A."/>
            <person name="Lutzoni F."/>
            <person name="Magnuson J."/>
            <person name="Mondo S."/>
            <person name="Nolan M."/>
            <person name="Ohm R."/>
            <person name="Pangilinan J."/>
            <person name="Park H.-J."/>
            <person name="Ramirez L."/>
            <person name="Alfaro M."/>
            <person name="Sun H."/>
            <person name="Tritt A."/>
            <person name="Yoshinaga Y."/>
            <person name="Zwiers L.-H."/>
            <person name="Turgeon B."/>
            <person name="Goodwin S."/>
            <person name="Spatafora J."/>
            <person name="Crous P."/>
            <person name="Grigoriev I."/>
        </authorList>
    </citation>
    <scope>NUCLEOTIDE SEQUENCE</scope>
    <source>
        <strain evidence="1">CBS 125425</strain>
    </source>
</reference>
<protein>
    <submittedName>
        <fullName evidence="1">Uncharacterized protein</fullName>
    </submittedName>
</protein>
<comment type="caution">
    <text evidence="1">The sequence shown here is derived from an EMBL/GenBank/DDBJ whole genome shotgun (WGS) entry which is preliminary data.</text>
</comment>
<evidence type="ECO:0000313" key="2">
    <source>
        <dbReference type="Proteomes" id="UP000799444"/>
    </source>
</evidence>
<dbReference type="AlphaFoldDB" id="A0A9P4QYA3"/>
<dbReference type="Proteomes" id="UP000799444">
    <property type="component" value="Unassembled WGS sequence"/>
</dbReference>
<keyword evidence="2" id="KW-1185">Reference proteome</keyword>
<name>A0A9P4QYA3_9PLEO</name>
<dbReference type="EMBL" id="ML996165">
    <property type="protein sequence ID" value="KAF2733211.1"/>
    <property type="molecule type" value="Genomic_DNA"/>
</dbReference>
<organism evidence="1 2">
    <name type="scientific">Polyplosphaeria fusca</name>
    <dbReference type="NCBI Taxonomy" id="682080"/>
    <lineage>
        <taxon>Eukaryota</taxon>
        <taxon>Fungi</taxon>
        <taxon>Dikarya</taxon>
        <taxon>Ascomycota</taxon>
        <taxon>Pezizomycotina</taxon>
        <taxon>Dothideomycetes</taxon>
        <taxon>Pleosporomycetidae</taxon>
        <taxon>Pleosporales</taxon>
        <taxon>Tetraplosphaeriaceae</taxon>
        <taxon>Polyplosphaeria</taxon>
    </lineage>
</organism>
<accession>A0A9P4QYA3</accession>
<evidence type="ECO:0000313" key="1">
    <source>
        <dbReference type="EMBL" id="KAF2733211.1"/>
    </source>
</evidence>